<accession>A0A853ALD8</accession>
<dbReference type="EMBL" id="JACCFJ010000001">
    <property type="protein sequence ID" value="NYI84858.1"/>
    <property type="molecule type" value="Genomic_DNA"/>
</dbReference>
<evidence type="ECO:0000313" key="2">
    <source>
        <dbReference type="EMBL" id="NYI84858.1"/>
    </source>
</evidence>
<dbReference type="Gene3D" id="2.60.120.260">
    <property type="entry name" value="Galactose-binding domain-like"/>
    <property type="match status" value="1"/>
</dbReference>
<keyword evidence="3" id="KW-1185">Reference proteome</keyword>
<dbReference type="InterPro" id="IPR025442">
    <property type="entry name" value="DUF4185"/>
</dbReference>
<feature type="domain" description="DUF4185" evidence="1">
    <location>
        <begin position="106"/>
        <end position="333"/>
    </location>
</feature>
<dbReference type="RefSeq" id="WP_179722460.1">
    <property type="nucleotide sequence ID" value="NZ_BAABFH010000001.1"/>
</dbReference>
<organism evidence="2 3">
    <name type="scientific">Saccharopolyspora hordei</name>
    <dbReference type="NCBI Taxonomy" id="1838"/>
    <lineage>
        <taxon>Bacteria</taxon>
        <taxon>Bacillati</taxon>
        <taxon>Actinomycetota</taxon>
        <taxon>Actinomycetes</taxon>
        <taxon>Pseudonocardiales</taxon>
        <taxon>Pseudonocardiaceae</taxon>
        <taxon>Saccharopolyspora</taxon>
    </lineage>
</organism>
<evidence type="ECO:0000313" key="3">
    <source>
        <dbReference type="Proteomes" id="UP000587002"/>
    </source>
</evidence>
<dbReference type="AlphaFoldDB" id="A0A853ALD8"/>
<dbReference type="Pfam" id="PF13810">
    <property type="entry name" value="DUF4185"/>
    <property type="match status" value="1"/>
</dbReference>
<reference evidence="2 3" key="1">
    <citation type="submission" date="2020-07" db="EMBL/GenBank/DDBJ databases">
        <title>Sequencing the genomes of 1000 actinobacteria strains.</title>
        <authorList>
            <person name="Klenk H.-P."/>
        </authorList>
    </citation>
    <scope>NUCLEOTIDE SEQUENCE [LARGE SCALE GENOMIC DNA]</scope>
    <source>
        <strain evidence="2 3">DSM 44065</strain>
    </source>
</reference>
<sequence>MNRRQFGGLVLAGAGAALLGGLPRAAPVRAAEPAGGFFVTAFTDYASTVSTESSGDLWPTCWADDDLVYTANGDGRGFGDQPMAPIVANRIAGTPETGLRGERLAAGDAIARAHADPAQYNPKPTGIVAVDGNGDGRDELYLAVQDLRSAPAGQAFDDAPNATVVKSEDHGRTWQQPAEPMFTDHVFTTIMFLDFGRSQEHARTLGPQDAGHVYAYGLDHNWRTSYSGTVPSPTGLYLARVPRDSVQQRDAWRFWAGSGPDGPKWTARIEEKAPVLTDERRLYTDLVVTGRRDLSVLSQGGVLYNAPLRRYLYTSWSEYTFEFYEAPAPWGPWRLFLSKDFGCQPWFGRPGRIRFDPVPGGHDIPLPEAGEPRPACAGPKNGGYACTLPSKFVSADGTRMWLQSNWFQGLQCGLPNYCFSLRQFRAFPRQWGDPAVNRPDPARNLAREPDVFPVEKTAHHGRGDYLNDGVLEQSEDSYDGTRKQTDSWGYTWREQRWVDRVVYTTGTTFPDGGWFARDLRVQVRQADGWVDVSGLVITPPYPHDRTAGPHRSYALTFAPTTGDGVRITGVPGGSAAFTSIAELEVYFDGR</sequence>
<name>A0A853ALD8_9PSEU</name>
<gene>
    <name evidence="2" type="ORF">HNR68_003488</name>
</gene>
<comment type="caution">
    <text evidence="2">The sequence shown here is derived from an EMBL/GenBank/DDBJ whole genome shotgun (WGS) entry which is preliminary data.</text>
</comment>
<protein>
    <recommendedName>
        <fullName evidence="1">DUF4185 domain-containing protein</fullName>
    </recommendedName>
</protein>
<proteinExistence type="predicted"/>
<evidence type="ECO:0000259" key="1">
    <source>
        <dbReference type="Pfam" id="PF13810"/>
    </source>
</evidence>
<dbReference type="Proteomes" id="UP000587002">
    <property type="component" value="Unassembled WGS sequence"/>
</dbReference>